<accession>A0ABP3JZ83</accession>
<evidence type="ECO:0000313" key="5">
    <source>
        <dbReference type="EMBL" id="GAA0467456.1"/>
    </source>
</evidence>
<dbReference type="Gene3D" id="3.10.350.10">
    <property type="entry name" value="LysM domain"/>
    <property type="match status" value="2"/>
</dbReference>
<dbReference type="SUPFAM" id="SSF51445">
    <property type="entry name" value="(Trans)glycosidases"/>
    <property type="match status" value="1"/>
</dbReference>
<dbReference type="Proteomes" id="UP001500740">
    <property type="component" value="Unassembled WGS sequence"/>
</dbReference>
<dbReference type="CDD" id="cd00118">
    <property type="entry name" value="LysM"/>
    <property type="match status" value="2"/>
</dbReference>
<dbReference type="PANTHER" id="PTHR46066">
    <property type="entry name" value="CHITINASE DOMAIN-CONTAINING PROTEIN 1 FAMILY MEMBER"/>
    <property type="match status" value="1"/>
</dbReference>
<dbReference type="InterPro" id="IPR011583">
    <property type="entry name" value="Chitinase_II/V-like_cat"/>
</dbReference>
<dbReference type="GO" id="GO:0016787">
    <property type="term" value="F:hydrolase activity"/>
    <property type="evidence" value="ECO:0007669"/>
    <property type="project" value="UniProtKB-KW"/>
</dbReference>
<dbReference type="CDD" id="cd02874">
    <property type="entry name" value="GH18_CFLE_spore_hydrolase"/>
    <property type="match status" value="1"/>
</dbReference>
<dbReference type="Gene3D" id="3.10.50.10">
    <property type="match status" value="1"/>
</dbReference>
<dbReference type="SUPFAM" id="SSF54106">
    <property type="entry name" value="LysM domain"/>
    <property type="match status" value="2"/>
</dbReference>
<dbReference type="PROSITE" id="PS51782">
    <property type="entry name" value="LYSM"/>
    <property type="match status" value="2"/>
</dbReference>
<dbReference type="RefSeq" id="WP_343783885.1">
    <property type="nucleotide sequence ID" value="NZ_BAAACZ010000019.1"/>
</dbReference>
<feature type="domain" description="LysM" evidence="3">
    <location>
        <begin position="2"/>
        <end position="46"/>
    </location>
</feature>
<dbReference type="PROSITE" id="PS51910">
    <property type="entry name" value="GH18_2"/>
    <property type="match status" value="1"/>
</dbReference>
<keyword evidence="2" id="KW-0326">Glycosidase</keyword>
<protein>
    <submittedName>
        <fullName evidence="5">Glycoside hydrolase family 18 protein</fullName>
    </submittedName>
</protein>
<comment type="caution">
    <text evidence="5">The sequence shown here is derived from an EMBL/GenBank/DDBJ whole genome shotgun (WGS) entry which is preliminary data.</text>
</comment>
<feature type="domain" description="LysM" evidence="3">
    <location>
        <begin position="49"/>
        <end position="93"/>
    </location>
</feature>
<dbReference type="InterPro" id="IPR029070">
    <property type="entry name" value="Chitinase_insertion_sf"/>
</dbReference>
<evidence type="ECO:0000259" key="4">
    <source>
        <dbReference type="PROSITE" id="PS51910"/>
    </source>
</evidence>
<evidence type="ECO:0000259" key="3">
    <source>
        <dbReference type="PROSITE" id="PS51782"/>
    </source>
</evidence>
<evidence type="ECO:0000313" key="6">
    <source>
        <dbReference type="Proteomes" id="UP001500740"/>
    </source>
</evidence>
<sequence>MLIHVIQQGDSVYSLSNRYQAPIEDIIEINELDQPESLVVGQSLVIPATQYTVQEGDSFYSIGQRLNIPYELLASYNDLDLNEPLMIDQVLQLPEPDRRTITTNAYIEPFGDTVSENLIQSAWARTPLLTYLGMFSYEVNPDGSLTPPPLDDIPNIAQTNNTALMMVITNLQEGAFDQELGRIILTDEQVQDRLLDEIIRIANEVGYQDIHFDFEFLPPETREDYNNFLSKASERLSPEGLLISTALAPKTRPDQPGAWYEAHDYAAHGEIVDFVVLMTYEWGYGGGPAMAVSPIGPVREVVEYALTEMPADKIILGQNTYGYDWTLPYVEGGEPAEAISPNQAIQRAREYNQAIEFDEEAQAPYYFYWDEAGNQHEVWFEDARSIQAKFDLINELGLKGISYWKLGLSFPQNWALLNYNFDIDKIV</sequence>
<dbReference type="InterPro" id="IPR036779">
    <property type="entry name" value="LysM_dom_sf"/>
</dbReference>
<dbReference type="SMART" id="SM00257">
    <property type="entry name" value="LysM"/>
    <property type="match status" value="2"/>
</dbReference>
<evidence type="ECO:0000256" key="1">
    <source>
        <dbReference type="ARBA" id="ARBA00022801"/>
    </source>
</evidence>
<dbReference type="InterPro" id="IPR018392">
    <property type="entry name" value="LysM"/>
</dbReference>
<keyword evidence="6" id="KW-1185">Reference proteome</keyword>
<proteinExistence type="predicted"/>
<dbReference type="EMBL" id="BAAACZ010000019">
    <property type="protein sequence ID" value="GAA0467456.1"/>
    <property type="molecule type" value="Genomic_DNA"/>
</dbReference>
<dbReference type="InterPro" id="IPR017853">
    <property type="entry name" value="GH"/>
</dbReference>
<reference evidence="6" key="1">
    <citation type="journal article" date="2019" name="Int. J. Syst. Evol. Microbiol.">
        <title>The Global Catalogue of Microorganisms (GCM) 10K type strain sequencing project: providing services to taxonomists for standard genome sequencing and annotation.</title>
        <authorList>
            <consortium name="The Broad Institute Genomics Platform"/>
            <consortium name="The Broad Institute Genome Sequencing Center for Infectious Disease"/>
            <person name="Wu L."/>
            <person name="Ma J."/>
        </authorList>
    </citation>
    <scope>NUCLEOTIDE SEQUENCE [LARGE SCALE GENOMIC DNA]</scope>
    <source>
        <strain evidence="6">JCM 14193</strain>
    </source>
</reference>
<dbReference type="Pfam" id="PF00704">
    <property type="entry name" value="Glyco_hydro_18"/>
    <property type="match status" value="1"/>
</dbReference>
<dbReference type="SMART" id="SM00636">
    <property type="entry name" value="Glyco_18"/>
    <property type="match status" value="1"/>
</dbReference>
<name>A0ABP3JZ83_9BACI</name>
<keyword evidence="1 5" id="KW-0378">Hydrolase</keyword>
<dbReference type="PANTHER" id="PTHR46066:SF2">
    <property type="entry name" value="CHITINASE DOMAIN-CONTAINING PROTEIN 1"/>
    <property type="match status" value="1"/>
</dbReference>
<feature type="domain" description="GH18" evidence="4">
    <location>
        <begin position="101"/>
        <end position="427"/>
    </location>
</feature>
<dbReference type="InterPro" id="IPR001223">
    <property type="entry name" value="Glyco_hydro18_cat"/>
</dbReference>
<dbReference type="Gene3D" id="3.20.20.80">
    <property type="entry name" value="Glycosidases"/>
    <property type="match status" value="1"/>
</dbReference>
<dbReference type="InterPro" id="IPR041704">
    <property type="entry name" value="CFLE_GH18"/>
</dbReference>
<gene>
    <name evidence="5" type="ORF">GCM10008935_24230</name>
</gene>
<organism evidence="5 6">
    <name type="scientific">Alkalibacillus silvisoli</name>
    <dbReference type="NCBI Taxonomy" id="392823"/>
    <lineage>
        <taxon>Bacteria</taxon>
        <taxon>Bacillati</taxon>
        <taxon>Bacillota</taxon>
        <taxon>Bacilli</taxon>
        <taxon>Bacillales</taxon>
        <taxon>Bacillaceae</taxon>
        <taxon>Alkalibacillus</taxon>
    </lineage>
</organism>
<evidence type="ECO:0000256" key="2">
    <source>
        <dbReference type="ARBA" id="ARBA00023295"/>
    </source>
</evidence>
<dbReference type="Pfam" id="PF01476">
    <property type="entry name" value="LysM"/>
    <property type="match status" value="2"/>
</dbReference>